<name>D2QPZ1_SPILD</name>
<dbReference type="STRING" id="504472.Slin_1677"/>
<dbReference type="Proteomes" id="UP000002028">
    <property type="component" value="Chromosome"/>
</dbReference>
<gene>
    <name evidence="1" type="ordered locus">Slin_1677</name>
</gene>
<dbReference type="AlphaFoldDB" id="D2QPZ1"/>
<protein>
    <submittedName>
        <fullName evidence="1">Uncharacterized protein</fullName>
    </submittedName>
</protein>
<accession>D2QPZ1</accession>
<keyword evidence="2" id="KW-1185">Reference proteome</keyword>
<dbReference type="HOGENOM" id="CLU_3358571_0_0_10"/>
<sequence length="36" mass="4098">MISYYGKAFDQLLLVGICTNYASKSLNIIPYNQKNL</sequence>
<dbReference type="EMBL" id="CP001769">
    <property type="protein sequence ID" value="ADB37724.1"/>
    <property type="molecule type" value="Genomic_DNA"/>
</dbReference>
<evidence type="ECO:0000313" key="2">
    <source>
        <dbReference type="Proteomes" id="UP000002028"/>
    </source>
</evidence>
<organism evidence="1 2">
    <name type="scientific">Spirosoma linguale (strain ATCC 33905 / DSM 74 / LMG 10896 / Claus 1)</name>
    <dbReference type="NCBI Taxonomy" id="504472"/>
    <lineage>
        <taxon>Bacteria</taxon>
        <taxon>Pseudomonadati</taxon>
        <taxon>Bacteroidota</taxon>
        <taxon>Cytophagia</taxon>
        <taxon>Cytophagales</taxon>
        <taxon>Cytophagaceae</taxon>
        <taxon>Spirosoma</taxon>
    </lineage>
</organism>
<evidence type="ECO:0000313" key="1">
    <source>
        <dbReference type="EMBL" id="ADB37724.1"/>
    </source>
</evidence>
<reference evidence="1 2" key="1">
    <citation type="journal article" date="2010" name="Stand. Genomic Sci.">
        <title>Complete genome sequence of Spirosoma linguale type strain (1).</title>
        <authorList>
            <person name="Lail K."/>
            <person name="Sikorski J."/>
            <person name="Saunders E."/>
            <person name="Lapidus A."/>
            <person name="Glavina Del Rio T."/>
            <person name="Copeland A."/>
            <person name="Tice H."/>
            <person name="Cheng J.-F."/>
            <person name="Lucas S."/>
            <person name="Nolan M."/>
            <person name="Bruce D."/>
            <person name="Goodwin L."/>
            <person name="Pitluck S."/>
            <person name="Ivanova N."/>
            <person name="Mavromatis K."/>
            <person name="Ovchinnikova G."/>
            <person name="Pati A."/>
            <person name="Chen A."/>
            <person name="Palaniappan K."/>
            <person name="Land M."/>
            <person name="Hauser L."/>
            <person name="Chang Y.-J."/>
            <person name="Jeffries C.D."/>
            <person name="Chain P."/>
            <person name="Brettin T."/>
            <person name="Detter J.C."/>
            <person name="Schuetze A."/>
            <person name="Rohde M."/>
            <person name="Tindall B.J."/>
            <person name="Goeker M."/>
            <person name="Bristow J."/>
            <person name="Eisen J.A."/>
            <person name="Markowitz V."/>
            <person name="Hugenholtz P."/>
            <person name="Kyrpides N.C."/>
            <person name="Klenk H.-P."/>
            <person name="Chen F."/>
        </authorList>
    </citation>
    <scope>NUCLEOTIDE SEQUENCE [LARGE SCALE GENOMIC DNA]</scope>
    <source>
        <strain evidence="2">ATCC 33905 / DSM 74 / LMG 10896 / Claus 1</strain>
    </source>
</reference>
<dbReference type="KEGG" id="sli:Slin_1677"/>
<proteinExistence type="predicted"/>